<dbReference type="SUPFAM" id="SSF52743">
    <property type="entry name" value="Subtilisin-like"/>
    <property type="match status" value="1"/>
</dbReference>
<dbReference type="AlphaFoldDB" id="A0A0S4LCG8"/>
<name>A0A0S4LCG8_9BACT</name>
<evidence type="ECO:0000313" key="2">
    <source>
        <dbReference type="EMBL" id="CUS34288.1"/>
    </source>
</evidence>
<sequence>MRSHGTRFQVEQTHSLTGATLFAIVSGFCLYAASITLAADFTDVGYSALQAELGAGTPTGAGVSASQVEAPINDTSGGAAPIFMPNPSDAEFSGKTITAINGNPSGSFSGHATVVGRLFYGTTSSIASGISQIAGYDANSWFTGLSNPSGTATTGPTRITNHSWVGTGDTPTATGQILRLVDRQVHVNESIQVVGLANSSADSPLLGSAYNAISVGRTDGGHQRNTVSVSGDSLYGAVRTAPLLVAPESITSNATPVVSSAAALLVQTGHEAGLSLSNGSTAISGVGTIYNAERSETIKALLMAGADRETANQGTTADITDYRSAGHETANGLDDRYGAGQVNILNSYHILAGGEQPSLQQDGGDIGRFGFDYGETFGGLNGSARTASYLFSTSSDVTLFSSLAWNVGVSNNSALTTSRHRLNLSLFDLTANSLLTESTSDLDNSQNLYTRLLAGRRYELRVTAGETGNFSQDYTLAWRMEVAAVPIPGAVWLFGSGVVTLIGLARRRGTA</sequence>
<dbReference type="EMBL" id="CZQA01000001">
    <property type="protein sequence ID" value="CUS34288.1"/>
    <property type="molecule type" value="Genomic_DNA"/>
</dbReference>
<dbReference type="GO" id="GO:0006508">
    <property type="term" value="P:proteolysis"/>
    <property type="evidence" value="ECO:0007669"/>
    <property type="project" value="InterPro"/>
</dbReference>
<dbReference type="RefSeq" id="WP_218055320.1">
    <property type="nucleotide sequence ID" value="NZ_CZQA01000001.1"/>
</dbReference>
<proteinExistence type="predicted"/>
<protein>
    <submittedName>
        <fullName evidence="2">Uncharacterized protein</fullName>
    </submittedName>
</protein>
<feature type="transmembrane region" description="Helical" evidence="1">
    <location>
        <begin position="485"/>
        <end position="505"/>
    </location>
</feature>
<dbReference type="GO" id="GO:0004252">
    <property type="term" value="F:serine-type endopeptidase activity"/>
    <property type="evidence" value="ECO:0007669"/>
    <property type="project" value="InterPro"/>
</dbReference>
<organism evidence="2 3">
    <name type="scientific">Candidatus Nitrospira nitrosa</name>
    <dbReference type="NCBI Taxonomy" id="1742972"/>
    <lineage>
        <taxon>Bacteria</taxon>
        <taxon>Pseudomonadati</taxon>
        <taxon>Nitrospirota</taxon>
        <taxon>Nitrospiria</taxon>
        <taxon>Nitrospirales</taxon>
        <taxon>Nitrospiraceae</taxon>
        <taxon>Nitrospira</taxon>
    </lineage>
</organism>
<dbReference type="Proteomes" id="UP000199032">
    <property type="component" value="Unassembled WGS sequence"/>
</dbReference>
<keyword evidence="1" id="KW-0812">Transmembrane</keyword>
<keyword evidence="1" id="KW-0472">Membrane</keyword>
<gene>
    <name evidence="2" type="ORF">COMA1_11619</name>
</gene>
<keyword evidence="1" id="KW-1133">Transmembrane helix</keyword>
<dbReference type="STRING" id="1742972.COMA1_11619"/>
<evidence type="ECO:0000256" key="1">
    <source>
        <dbReference type="SAM" id="Phobius"/>
    </source>
</evidence>
<evidence type="ECO:0000313" key="3">
    <source>
        <dbReference type="Proteomes" id="UP000199032"/>
    </source>
</evidence>
<dbReference type="InterPro" id="IPR036852">
    <property type="entry name" value="Peptidase_S8/S53_dom_sf"/>
</dbReference>
<accession>A0A0S4LCG8</accession>
<dbReference type="Gene3D" id="3.40.50.200">
    <property type="entry name" value="Peptidase S8/S53 domain"/>
    <property type="match status" value="1"/>
</dbReference>
<reference evidence="2 3" key="1">
    <citation type="submission" date="2015-10" db="EMBL/GenBank/DDBJ databases">
        <authorList>
            <person name="Gilbert D.G."/>
        </authorList>
    </citation>
    <scope>NUCLEOTIDE SEQUENCE [LARGE SCALE GENOMIC DNA]</scope>
    <source>
        <strain evidence="2">COMA1</strain>
    </source>
</reference>
<keyword evidence="3" id="KW-1185">Reference proteome</keyword>